<accession>A0ABS1J8B8</accession>
<dbReference type="PANTHER" id="PTHR43421:SF1">
    <property type="entry name" value="METALLOPROTEASE PMBA"/>
    <property type="match status" value="1"/>
</dbReference>
<dbReference type="InterPro" id="IPR035068">
    <property type="entry name" value="TldD/PmbA_N"/>
</dbReference>
<evidence type="ECO:0000259" key="1">
    <source>
        <dbReference type="Pfam" id="PF19289"/>
    </source>
</evidence>
<organism evidence="2 3">
    <name type="scientific">Tumebacillus amylolyticus</name>
    <dbReference type="NCBI Taxonomy" id="2801339"/>
    <lineage>
        <taxon>Bacteria</taxon>
        <taxon>Bacillati</taxon>
        <taxon>Bacillota</taxon>
        <taxon>Bacilli</taxon>
        <taxon>Bacillales</taxon>
        <taxon>Alicyclobacillaceae</taxon>
        <taxon>Tumebacillus</taxon>
    </lineage>
</organism>
<dbReference type="RefSeq" id="WP_201633170.1">
    <property type="nucleotide sequence ID" value="NZ_JAEQNB010000002.1"/>
</dbReference>
<proteinExistence type="predicted"/>
<feature type="domain" description="Metalloprotease TldD/E C-terminal" evidence="1">
    <location>
        <begin position="281"/>
        <end position="437"/>
    </location>
</feature>
<dbReference type="InterPro" id="IPR045569">
    <property type="entry name" value="Metalloprtase-TldD/E_C"/>
</dbReference>
<name>A0ABS1J8B8_9BACL</name>
<dbReference type="PANTHER" id="PTHR43421">
    <property type="entry name" value="METALLOPROTEASE PMBA"/>
    <property type="match status" value="1"/>
</dbReference>
<dbReference type="InterPro" id="IPR047657">
    <property type="entry name" value="PmbA"/>
</dbReference>
<reference evidence="2 3" key="1">
    <citation type="submission" date="2021-01" db="EMBL/GenBank/DDBJ databases">
        <title>Tumebacillus sp. strain ITR2 16S ribosomal RNA gene Genome sequencing and assembly.</title>
        <authorList>
            <person name="Kang M."/>
        </authorList>
    </citation>
    <scope>NUCLEOTIDE SEQUENCE [LARGE SCALE GENOMIC DNA]</scope>
    <source>
        <strain evidence="2 3">ITR2</strain>
    </source>
</reference>
<protein>
    <recommendedName>
        <fullName evidence="1">Metalloprotease TldD/E C-terminal domain-containing protein</fullName>
    </recommendedName>
</protein>
<dbReference type="Gene3D" id="3.30.2290.10">
    <property type="entry name" value="PmbA/TldD superfamily"/>
    <property type="match status" value="1"/>
</dbReference>
<keyword evidence="3" id="KW-1185">Reference proteome</keyword>
<comment type="caution">
    <text evidence="2">The sequence shown here is derived from an EMBL/GenBank/DDBJ whole genome shotgun (WGS) entry which is preliminary data.</text>
</comment>
<dbReference type="Pfam" id="PF19289">
    <property type="entry name" value="PmbA_TldD_3rd"/>
    <property type="match status" value="1"/>
</dbReference>
<sequence>MALQTGQLISDLIEHLNQHPDVAQWSVLQEQKREWQHYLIQTRPEATREVTQEVYKVTLYHTHPHPSGEGTSMGVSTITLTDSDLPNIPAKIEEGLLSASLTNNEPWTIPQPEHYPDVPLVDEATLQNPFGTLEAFTAELFQAVEKEDGVRMSAAEMFFEEITLRLFNKEGVQVEQRETSFLVEVVLLAKSGESEEMEHWFVEKRRRIEDLNIAELIAENAQYARDSIVAELPKTWLGPVVISYSQFEDLFSPLHFRSGAQYKYMKLSNLVPGESFFGEAEVEGEAFNASFSSVLPYGNRSYRFTGEGLAGREVAVVENNEFRRYISTKRYADYLGIEATGEAGNLVLQPGTTPEEDLVKGPVYYIVAFSAMMPNTFTGDFAAEIKLGYYIDEHGNRTPVKGGSVSGNIFHMLTHAKYAQESVFSGGYQGPVSIRFENRLTIAGE</sequence>
<evidence type="ECO:0000313" key="3">
    <source>
        <dbReference type="Proteomes" id="UP000602284"/>
    </source>
</evidence>
<dbReference type="Proteomes" id="UP000602284">
    <property type="component" value="Unassembled WGS sequence"/>
</dbReference>
<dbReference type="InterPro" id="IPR036059">
    <property type="entry name" value="TldD/PmbA_sf"/>
</dbReference>
<gene>
    <name evidence="2" type="ORF">JJB07_07655</name>
</gene>
<evidence type="ECO:0000313" key="2">
    <source>
        <dbReference type="EMBL" id="MBL0386521.1"/>
    </source>
</evidence>
<dbReference type="EMBL" id="JAEQNB010000002">
    <property type="protein sequence ID" value="MBL0386521.1"/>
    <property type="molecule type" value="Genomic_DNA"/>
</dbReference>
<dbReference type="SUPFAM" id="SSF111283">
    <property type="entry name" value="Putative modulator of DNA gyrase, PmbA/TldD"/>
    <property type="match status" value="1"/>
</dbReference>